<feature type="region of interest" description="Disordered" evidence="6">
    <location>
        <begin position="400"/>
        <end position="429"/>
    </location>
</feature>
<evidence type="ECO:0000256" key="5">
    <source>
        <dbReference type="PROSITE-ProRule" id="PRU00042"/>
    </source>
</evidence>
<dbReference type="Proteomes" id="UP000192578">
    <property type="component" value="Unassembled WGS sequence"/>
</dbReference>
<proteinExistence type="predicted"/>
<evidence type="ECO:0000313" key="8">
    <source>
        <dbReference type="EMBL" id="OQV23798.1"/>
    </source>
</evidence>
<keyword evidence="9" id="KW-1185">Reference proteome</keyword>
<dbReference type="EMBL" id="MTYJ01000010">
    <property type="protein sequence ID" value="OQV23798.1"/>
    <property type="molecule type" value="Genomic_DNA"/>
</dbReference>
<evidence type="ECO:0000256" key="6">
    <source>
        <dbReference type="SAM" id="MobiDB-lite"/>
    </source>
</evidence>
<feature type="compositionally biased region" description="Polar residues" evidence="6">
    <location>
        <begin position="254"/>
        <end position="263"/>
    </location>
</feature>
<dbReference type="AlphaFoldDB" id="A0A1W0X8T1"/>
<reference evidence="9" key="1">
    <citation type="submission" date="2017-01" db="EMBL/GenBank/DDBJ databases">
        <title>Comparative genomics of anhydrobiosis in the tardigrade Hypsibius dujardini.</title>
        <authorList>
            <person name="Yoshida Y."/>
            <person name="Koutsovoulos G."/>
            <person name="Laetsch D."/>
            <person name="Stevens L."/>
            <person name="Kumar S."/>
            <person name="Horikawa D."/>
            <person name="Ishino K."/>
            <person name="Komine S."/>
            <person name="Tomita M."/>
            <person name="Blaxter M."/>
            <person name="Arakawa K."/>
        </authorList>
    </citation>
    <scope>NUCLEOTIDE SEQUENCE [LARGE SCALE GENOMIC DNA]</scope>
    <source>
        <strain evidence="9">Z151</strain>
    </source>
</reference>
<keyword evidence="2" id="KW-0677">Repeat</keyword>
<dbReference type="PROSITE" id="PS50157">
    <property type="entry name" value="ZINC_FINGER_C2H2_2"/>
    <property type="match status" value="1"/>
</dbReference>
<name>A0A1W0X8T1_HYPEX</name>
<dbReference type="PROSITE" id="PS00028">
    <property type="entry name" value="ZINC_FINGER_C2H2_1"/>
    <property type="match status" value="1"/>
</dbReference>
<evidence type="ECO:0000256" key="1">
    <source>
        <dbReference type="ARBA" id="ARBA00022723"/>
    </source>
</evidence>
<sequence length="491" mass="52917">MEECPLLDARVGYPCLYPHCKERRTYLIQLVEHVERDHTSRDVLERMVIRDKMGNIIALPPHCVYRYFPDVGLSPDAVHEIMDTITSKERSSDPLLSSASLDGPAAFSSTFTALGAFVHNPPDFYSHSSSSSIGQVPTPRPINSPLSVQARAFSSTLNGLLVNTTAQEEKTSLINQLNLRQRIIQQQQQRQSGESHEPNLVVAGLRQLLSAPATPLLQQLVQATKTDKHHPQLHYSTGKIEANSISCSSPAPSINTSVASCSTPPAPSPDSGRGSESSTEESIDQIDQILPLVSGNVSGNSVASSCDDNSNDSWMQREDYSTEAIVNYSRCIVGKRPKTSETDKPYACPVPHCGKAYKNMNGIKYHARAAHRIRKPHRCACNKKYCSEEKYLAHCGKCPKSRKGNESRTVGSALRSTTSSLGNPAPTSSTCASAVTTPTLHQLLLSRGTSSNVAVTSNTATSLPSIPSVFGPARSGGGASASSLLHNLLDG</sequence>
<evidence type="ECO:0000256" key="4">
    <source>
        <dbReference type="ARBA" id="ARBA00022833"/>
    </source>
</evidence>
<evidence type="ECO:0000256" key="2">
    <source>
        <dbReference type="ARBA" id="ARBA00022737"/>
    </source>
</evidence>
<feature type="compositionally biased region" description="Polar residues" evidence="6">
    <location>
        <begin position="407"/>
        <end position="429"/>
    </location>
</feature>
<dbReference type="Gene3D" id="3.30.160.60">
    <property type="entry name" value="Classic Zinc Finger"/>
    <property type="match status" value="1"/>
</dbReference>
<keyword evidence="1" id="KW-0479">Metal-binding</keyword>
<dbReference type="SMART" id="SM00355">
    <property type="entry name" value="ZnF_C2H2"/>
    <property type="match status" value="2"/>
</dbReference>
<protein>
    <recommendedName>
        <fullName evidence="7">C2H2-type domain-containing protein</fullName>
    </recommendedName>
</protein>
<keyword evidence="3 5" id="KW-0863">Zinc-finger</keyword>
<dbReference type="GO" id="GO:0005634">
    <property type="term" value="C:nucleus"/>
    <property type="evidence" value="ECO:0007669"/>
    <property type="project" value="TreeGrafter"/>
</dbReference>
<evidence type="ECO:0000259" key="7">
    <source>
        <dbReference type="PROSITE" id="PS50157"/>
    </source>
</evidence>
<gene>
    <name evidence="8" type="ORF">BV898_02523</name>
</gene>
<feature type="domain" description="C2H2-type" evidence="7">
    <location>
        <begin position="346"/>
        <end position="376"/>
    </location>
</feature>
<keyword evidence="4" id="KW-0862">Zinc</keyword>
<dbReference type="InterPro" id="IPR013087">
    <property type="entry name" value="Znf_C2H2_type"/>
</dbReference>
<dbReference type="InterPro" id="IPR051580">
    <property type="entry name" value="ZnF-Chromatin_assoc"/>
</dbReference>
<comment type="caution">
    <text evidence="8">The sequence shown here is derived from an EMBL/GenBank/DDBJ whole genome shotgun (WGS) entry which is preliminary data.</text>
</comment>
<feature type="region of interest" description="Disordered" evidence="6">
    <location>
        <begin position="254"/>
        <end position="283"/>
    </location>
</feature>
<evidence type="ECO:0000313" key="9">
    <source>
        <dbReference type="Proteomes" id="UP000192578"/>
    </source>
</evidence>
<dbReference type="OrthoDB" id="3269380at2759"/>
<dbReference type="PANTHER" id="PTHR23057">
    <property type="entry name" value="JUXTAPOSED WITH ANOTHER ZINC FINGER PROTEIN 1"/>
    <property type="match status" value="1"/>
</dbReference>
<evidence type="ECO:0000256" key="3">
    <source>
        <dbReference type="ARBA" id="ARBA00022771"/>
    </source>
</evidence>
<accession>A0A1W0X8T1</accession>
<organism evidence="8 9">
    <name type="scientific">Hypsibius exemplaris</name>
    <name type="common">Freshwater tardigrade</name>
    <dbReference type="NCBI Taxonomy" id="2072580"/>
    <lineage>
        <taxon>Eukaryota</taxon>
        <taxon>Metazoa</taxon>
        <taxon>Ecdysozoa</taxon>
        <taxon>Tardigrada</taxon>
        <taxon>Eutardigrada</taxon>
        <taxon>Parachela</taxon>
        <taxon>Hypsibioidea</taxon>
        <taxon>Hypsibiidae</taxon>
        <taxon>Hypsibius</taxon>
    </lineage>
</organism>
<dbReference type="PANTHER" id="PTHR23057:SF0">
    <property type="entry name" value="JUXTAPOSED WITH ANOTHER ZINC FINGER PROTEIN 1"/>
    <property type="match status" value="1"/>
</dbReference>
<dbReference type="GO" id="GO:0008270">
    <property type="term" value="F:zinc ion binding"/>
    <property type="evidence" value="ECO:0007669"/>
    <property type="project" value="UniProtKB-KW"/>
</dbReference>